<gene>
    <name evidence="2" type="ORF">BCR34DRAFT_85981</name>
</gene>
<evidence type="ECO:0000256" key="1">
    <source>
        <dbReference type="SAM" id="MobiDB-lite"/>
    </source>
</evidence>
<proteinExistence type="predicted"/>
<dbReference type="Proteomes" id="UP000193144">
    <property type="component" value="Unassembled WGS sequence"/>
</dbReference>
<sequence>MVKLEVGLADERPSAVARGGPPRPVKIVDSNYHLQSRRYGRRCPGGTNTGTRKSKRARWMWLAWLRDKDTRMRGTSHTSKGRSNLHTYCRRRPLGPHGTGVLCTGRGSSERHAQRVVCVLDCFCPPVWEHTARLRPVLKDLRPPPQKHHDDQSSCYSHHPIVAHPTLSHRQVLALPLTYGSRNTMLTGL</sequence>
<name>A0A1Y2A2K4_9PLEO</name>
<dbReference type="AlphaFoldDB" id="A0A1Y2A2K4"/>
<keyword evidence="3" id="KW-1185">Reference proteome</keyword>
<reference evidence="2 3" key="1">
    <citation type="submission" date="2016-07" db="EMBL/GenBank/DDBJ databases">
        <title>Pervasive Adenine N6-methylation of Active Genes in Fungi.</title>
        <authorList>
            <consortium name="DOE Joint Genome Institute"/>
            <person name="Mondo S.J."/>
            <person name="Dannebaum R.O."/>
            <person name="Kuo R.C."/>
            <person name="Labutti K."/>
            <person name="Haridas S."/>
            <person name="Kuo A."/>
            <person name="Salamov A."/>
            <person name="Ahrendt S.R."/>
            <person name="Lipzen A."/>
            <person name="Sullivan W."/>
            <person name="Andreopoulos W.B."/>
            <person name="Clum A."/>
            <person name="Lindquist E."/>
            <person name="Daum C."/>
            <person name="Ramamoorthy G.K."/>
            <person name="Gryganskyi A."/>
            <person name="Culley D."/>
            <person name="Magnuson J.K."/>
            <person name="James T.Y."/>
            <person name="O'Malley M.A."/>
            <person name="Stajich J.E."/>
            <person name="Spatafora J.W."/>
            <person name="Visel A."/>
            <person name="Grigoriev I.V."/>
        </authorList>
    </citation>
    <scope>NUCLEOTIDE SEQUENCE [LARGE SCALE GENOMIC DNA]</scope>
    <source>
        <strain evidence="2 3">CBS 115471</strain>
    </source>
</reference>
<protein>
    <submittedName>
        <fullName evidence="2">Uncharacterized protein</fullName>
    </submittedName>
</protein>
<feature type="region of interest" description="Disordered" evidence="1">
    <location>
        <begin position="1"/>
        <end position="23"/>
    </location>
</feature>
<dbReference type="EMBL" id="MCFA01000016">
    <property type="protein sequence ID" value="ORY16742.1"/>
    <property type="molecule type" value="Genomic_DNA"/>
</dbReference>
<evidence type="ECO:0000313" key="3">
    <source>
        <dbReference type="Proteomes" id="UP000193144"/>
    </source>
</evidence>
<organism evidence="2 3">
    <name type="scientific">Clohesyomyces aquaticus</name>
    <dbReference type="NCBI Taxonomy" id="1231657"/>
    <lineage>
        <taxon>Eukaryota</taxon>
        <taxon>Fungi</taxon>
        <taxon>Dikarya</taxon>
        <taxon>Ascomycota</taxon>
        <taxon>Pezizomycotina</taxon>
        <taxon>Dothideomycetes</taxon>
        <taxon>Pleosporomycetidae</taxon>
        <taxon>Pleosporales</taxon>
        <taxon>Lindgomycetaceae</taxon>
        <taxon>Clohesyomyces</taxon>
    </lineage>
</organism>
<comment type="caution">
    <text evidence="2">The sequence shown here is derived from an EMBL/GenBank/DDBJ whole genome shotgun (WGS) entry which is preliminary data.</text>
</comment>
<accession>A0A1Y2A2K4</accession>
<evidence type="ECO:0000313" key="2">
    <source>
        <dbReference type="EMBL" id="ORY16742.1"/>
    </source>
</evidence>